<dbReference type="Proteomes" id="UP000499080">
    <property type="component" value="Unassembled WGS sequence"/>
</dbReference>
<evidence type="ECO:0000313" key="3">
    <source>
        <dbReference type="Proteomes" id="UP000499080"/>
    </source>
</evidence>
<organism evidence="2 3">
    <name type="scientific">Araneus ventricosus</name>
    <name type="common">Orbweaver spider</name>
    <name type="synonym">Epeira ventricosa</name>
    <dbReference type="NCBI Taxonomy" id="182803"/>
    <lineage>
        <taxon>Eukaryota</taxon>
        <taxon>Metazoa</taxon>
        <taxon>Ecdysozoa</taxon>
        <taxon>Arthropoda</taxon>
        <taxon>Chelicerata</taxon>
        <taxon>Arachnida</taxon>
        <taxon>Araneae</taxon>
        <taxon>Araneomorphae</taxon>
        <taxon>Entelegynae</taxon>
        <taxon>Araneoidea</taxon>
        <taxon>Araneidae</taxon>
        <taxon>Araneus</taxon>
    </lineage>
</organism>
<keyword evidence="3" id="KW-1185">Reference proteome</keyword>
<gene>
    <name evidence="2" type="ORF">AVEN_258797_1</name>
</gene>
<protein>
    <submittedName>
        <fullName evidence="2">Uncharacterized protein</fullName>
    </submittedName>
</protein>
<feature type="compositionally biased region" description="Basic and acidic residues" evidence="1">
    <location>
        <begin position="81"/>
        <end position="97"/>
    </location>
</feature>
<reference evidence="2 3" key="1">
    <citation type="journal article" date="2019" name="Sci. Rep.">
        <title>Orb-weaving spider Araneus ventricosus genome elucidates the spidroin gene catalogue.</title>
        <authorList>
            <person name="Kono N."/>
            <person name="Nakamura H."/>
            <person name="Ohtoshi R."/>
            <person name="Moran D.A.P."/>
            <person name="Shinohara A."/>
            <person name="Yoshida Y."/>
            <person name="Fujiwara M."/>
            <person name="Mori M."/>
            <person name="Tomita M."/>
            <person name="Arakawa K."/>
        </authorList>
    </citation>
    <scope>NUCLEOTIDE SEQUENCE [LARGE SCALE GENOMIC DNA]</scope>
</reference>
<evidence type="ECO:0000256" key="1">
    <source>
        <dbReference type="SAM" id="MobiDB-lite"/>
    </source>
</evidence>
<evidence type="ECO:0000313" key="2">
    <source>
        <dbReference type="EMBL" id="GBM10204.1"/>
    </source>
</evidence>
<name>A0A4Y2D2K8_ARAVE</name>
<dbReference type="AlphaFoldDB" id="A0A4Y2D2K8"/>
<dbReference type="EMBL" id="BGPR01000281">
    <property type="protein sequence ID" value="GBM10204.1"/>
    <property type="molecule type" value="Genomic_DNA"/>
</dbReference>
<accession>A0A4Y2D2K8</accession>
<feature type="region of interest" description="Disordered" evidence="1">
    <location>
        <begin position="67"/>
        <end position="97"/>
    </location>
</feature>
<proteinExistence type="predicted"/>
<comment type="caution">
    <text evidence="2">The sequence shown here is derived from an EMBL/GenBank/DDBJ whole genome shotgun (WGS) entry which is preliminary data.</text>
</comment>
<sequence length="97" mass="11526">MTDILRFASVNLRFPTTFRYNADPYCHFLCRLGVRSSSKSQSPREKSQKPRERIFSLQPLKYLEVSPRHRDESTIGQETSTVREEAQRHDFRPLLQR</sequence>